<sequence>MKNLKNLKIVTIGGGTGMPNLLRGLKRYFDKITAVVTVTDDGLTTGPLRRDFNIIAPGDVRKCIIALADEENLYNKLFSYKFPHGRGLKGHNFGNLFLVALEDITGSFKKAVQEISQILAIKGKVLPSTYQDVILSAKMRNGRVAWGQVQMATAGHRSPIDKISLHPESATANPDVIKAIKEADIIIIGPGSLYSSIIPNFLFKEINAAVGKSRAKKIFVCNVSTERGETENYDVSNHINCLVKHSNPKIFDICLVNNRLIQKTSGRRLGEVKNITSDKNKISKYEIVSADLIDNKNPLMHDSNKLANAIIKILERK</sequence>
<dbReference type="CDD" id="cd07187">
    <property type="entry name" value="YvcK_like"/>
    <property type="match status" value="1"/>
</dbReference>
<accession>A0A1F5DN01</accession>
<reference evidence="3 4" key="1">
    <citation type="journal article" date="2016" name="Nat. Commun.">
        <title>Thousands of microbial genomes shed light on interconnected biogeochemical processes in an aquifer system.</title>
        <authorList>
            <person name="Anantharaman K."/>
            <person name="Brown C.T."/>
            <person name="Hug L.A."/>
            <person name="Sharon I."/>
            <person name="Castelle C.J."/>
            <person name="Probst A.J."/>
            <person name="Thomas B.C."/>
            <person name="Singh A."/>
            <person name="Wilkins M.J."/>
            <person name="Karaoz U."/>
            <person name="Brodie E.L."/>
            <person name="Williams K.H."/>
            <person name="Hubbard S.S."/>
            <person name="Banfield J.F."/>
        </authorList>
    </citation>
    <scope>NUCLEOTIDE SEQUENCE [LARGE SCALE GENOMIC DNA]</scope>
</reference>
<evidence type="ECO:0000313" key="4">
    <source>
        <dbReference type="Proteomes" id="UP000178764"/>
    </source>
</evidence>
<organism evidence="3 4">
    <name type="scientific">Candidatus Berkelbacteria bacterium RBG_13_40_8</name>
    <dbReference type="NCBI Taxonomy" id="1797467"/>
    <lineage>
        <taxon>Bacteria</taxon>
        <taxon>Candidatus Berkelbacteria</taxon>
    </lineage>
</organism>
<dbReference type="EMBL" id="MEZT01000019">
    <property type="protein sequence ID" value="OGD56513.1"/>
    <property type="molecule type" value="Genomic_DNA"/>
</dbReference>
<comment type="caution">
    <text evidence="3">The sequence shown here is derived from an EMBL/GenBank/DDBJ whole genome shotgun (WGS) entry which is preliminary data.</text>
</comment>
<comment type="function">
    <text evidence="2">Required for morphogenesis under gluconeogenic growth conditions.</text>
</comment>
<dbReference type="PANTHER" id="PTHR30135">
    <property type="entry name" value="UNCHARACTERIZED PROTEIN YVCK-RELATED"/>
    <property type="match status" value="1"/>
</dbReference>
<dbReference type="AlphaFoldDB" id="A0A1F5DN01"/>
<dbReference type="GO" id="GO:0008360">
    <property type="term" value="P:regulation of cell shape"/>
    <property type="evidence" value="ECO:0007669"/>
    <property type="project" value="UniProtKB-UniRule"/>
</dbReference>
<evidence type="ECO:0000256" key="2">
    <source>
        <dbReference type="HAMAP-Rule" id="MF_00973"/>
    </source>
</evidence>
<dbReference type="SUPFAM" id="SSF142338">
    <property type="entry name" value="CofD-like"/>
    <property type="match status" value="1"/>
</dbReference>
<comment type="subcellular location">
    <subcellularLocation>
        <location evidence="2">Cytoplasm</location>
    </subcellularLocation>
</comment>
<keyword evidence="1 2" id="KW-0963">Cytoplasm</keyword>
<protein>
    <recommendedName>
        <fullName evidence="2">Putative gluconeogenesis factor</fullName>
    </recommendedName>
</protein>
<dbReference type="HAMAP" id="MF_00973">
    <property type="entry name" value="Gluconeogen_factor"/>
    <property type="match status" value="1"/>
</dbReference>
<dbReference type="Proteomes" id="UP000178764">
    <property type="component" value="Unassembled WGS sequence"/>
</dbReference>
<evidence type="ECO:0000256" key="1">
    <source>
        <dbReference type="ARBA" id="ARBA00022490"/>
    </source>
</evidence>
<dbReference type="GO" id="GO:0005737">
    <property type="term" value="C:cytoplasm"/>
    <property type="evidence" value="ECO:0007669"/>
    <property type="project" value="UniProtKB-SubCell"/>
</dbReference>
<comment type="similarity">
    <text evidence="2">Belongs to the gluconeogenesis factor family.</text>
</comment>
<dbReference type="InterPro" id="IPR002882">
    <property type="entry name" value="CofD"/>
</dbReference>
<gene>
    <name evidence="3" type="ORF">A2V71_02445</name>
</gene>
<evidence type="ECO:0000313" key="3">
    <source>
        <dbReference type="EMBL" id="OGD56513.1"/>
    </source>
</evidence>
<dbReference type="InterPro" id="IPR010119">
    <property type="entry name" value="Gluconeogen_factor"/>
</dbReference>
<dbReference type="Gene3D" id="3.40.50.10680">
    <property type="entry name" value="CofD-like domains"/>
    <property type="match status" value="1"/>
</dbReference>
<name>A0A1F5DN01_9BACT</name>
<dbReference type="NCBIfam" id="TIGR01826">
    <property type="entry name" value="CofD_related"/>
    <property type="match status" value="1"/>
</dbReference>
<dbReference type="GO" id="GO:0043743">
    <property type="term" value="F:LPPG:FO 2-phospho-L-lactate transferase activity"/>
    <property type="evidence" value="ECO:0007669"/>
    <property type="project" value="InterPro"/>
</dbReference>
<dbReference type="InterPro" id="IPR038136">
    <property type="entry name" value="CofD-like_dom_sf"/>
</dbReference>
<dbReference type="PANTHER" id="PTHR30135:SF3">
    <property type="entry name" value="GLUCONEOGENESIS FACTOR-RELATED"/>
    <property type="match status" value="1"/>
</dbReference>
<dbReference type="Pfam" id="PF01933">
    <property type="entry name" value="CofD"/>
    <property type="match status" value="1"/>
</dbReference>
<proteinExistence type="inferred from homology"/>